<dbReference type="SMART" id="SM00086">
    <property type="entry name" value="PAC"/>
    <property type="match status" value="3"/>
</dbReference>
<dbReference type="SMART" id="SM00091">
    <property type="entry name" value="PAS"/>
    <property type="match status" value="4"/>
</dbReference>
<dbReference type="InterPro" id="IPR035965">
    <property type="entry name" value="PAS-like_dom_sf"/>
</dbReference>
<dbReference type="FunFam" id="1.10.287.130:FF:000038">
    <property type="entry name" value="Sensory transduction histidine kinase"/>
    <property type="match status" value="1"/>
</dbReference>
<evidence type="ECO:0000256" key="7">
    <source>
        <dbReference type="ARBA" id="ARBA00022777"/>
    </source>
</evidence>
<dbReference type="Gene3D" id="3.30.450.20">
    <property type="entry name" value="PAS domain"/>
    <property type="match status" value="4"/>
</dbReference>
<dbReference type="Pfam" id="PF02518">
    <property type="entry name" value="HATPase_c"/>
    <property type="match status" value="1"/>
</dbReference>
<evidence type="ECO:0000259" key="15">
    <source>
        <dbReference type="PROSITE" id="PS50112"/>
    </source>
</evidence>
<dbReference type="GO" id="GO:0000155">
    <property type="term" value="F:phosphorelay sensor kinase activity"/>
    <property type="evidence" value="ECO:0007669"/>
    <property type="project" value="InterPro"/>
</dbReference>
<dbReference type="Pfam" id="PF00072">
    <property type="entry name" value="Response_reg"/>
    <property type="match status" value="1"/>
</dbReference>
<dbReference type="AlphaFoldDB" id="A0A2N9YBZ4"/>
<dbReference type="InterPro" id="IPR036890">
    <property type="entry name" value="HATPase_C_sf"/>
</dbReference>
<keyword evidence="6" id="KW-0547">Nucleotide-binding</keyword>
<dbReference type="Gene3D" id="3.30.565.10">
    <property type="entry name" value="Histidine kinase-like ATPase, C-terminal domain"/>
    <property type="match status" value="1"/>
</dbReference>
<dbReference type="SMART" id="SM00448">
    <property type="entry name" value="REC"/>
    <property type="match status" value="1"/>
</dbReference>
<protein>
    <recommendedName>
        <fullName evidence="3">histidine kinase</fullName>
        <ecNumber evidence="3">2.7.13.3</ecNumber>
    </recommendedName>
</protein>
<dbReference type="GO" id="GO:0009927">
    <property type="term" value="F:histidine phosphotransfer kinase activity"/>
    <property type="evidence" value="ECO:0007669"/>
    <property type="project" value="TreeGrafter"/>
</dbReference>
<dbReference type="CDD" id="cd16922">
    <property type="entry name" value="HATPase_EvgS-ArcB-TorS-like"/>
    <property type="match status" value="1"/>
</dbReference>
<evidence type="ECO:0000313" key="18">
    <source>
        <dbReference type="Proteomes" id="UP000234271"/>
    </source>
</evidence>
<dbReference type="InterPro" id="IPR013656">
    <property type="entry name" value="PAS_4"/>
</dbReference>
<dbReference type="InterPro" id="IPR001610">
    <property type="entry name" value="PAC"/>
</dbReference>
<dbReference type="Gene3D" id="1.10.287.130">
    <property type="match status" value="1"/>
</dbReference>
<feature type="domain" description="PAC" evidence="16">
    <location>
        <begin position="351"/>
        <end position="403"/>
    </location>
</feature>
<dbReference type="Pfam" id="PF08448">
    <property type="entry name" value="PAS_4"/>
    <property type="match status" value="1"/>
</dbReference>
<feature type="domain" description="PAS" evidence="15">
    <location>
        <begin position="404"/>
        <end position="458"/>
    </location>
</feature>
<feature type="domain" description="Response regulatory" evidence="14">
    <location>
        <begin position="821"/>
        <end position="937"/>
    </location>
</feature>
<dbReference type="Pfam" id="PF08447">
    <property type="entry name" value="PAS_3"/>
    <property type="match status" value="1"/>
</dbReference>
<proteinExistence type="predicted"/>
<dbReference type="GO" id="GO:0005524">
    <property type="term" value="F:ATP binding"/>
    <property type="evidence" value="ECO:0007669"/>
    <property type="project" value="UniProtKB-KW"/>
</dbReference>
<dbReference type="CDD" id="cd00082">
    <property type="entry name" value="HisKA"/>
    <property type="match status" value="1"/>
</dbReference>
<dbReference type="PANTHER" id="PTHR43047:SF72">
    <property type="entry name" value="OSMOSENSING HISTIDINE PROTEIN KINASE SLN1"/>
    <property type="match status" value="1"/>
</dbReference>
<feature type="modified residue" description="4-aspartylphosphate" evidence="11">
    <location>
        <position position="870"/>
    </location>
</feature>
<evidence type="ECO:0000256" key="9">
    <source>
        <dbReference type="ARBA" id="ARBA00023012"/>
    </source>
</evidence>
<gene>
    <name evidence="17" type="ORF">BLE401_04340</name>
</gene>
<reference evidence="18" key="1">
    <citation type="submission" date="2016-12" db="EMBL/GenBank/DDBJ databases">
        <title>Complete Genome Sequence of Beggiatoa leptomitiformis D-401.</title>
        <authorList>
            <person name="Fomenkov A."/>
            <person name="Vincze T."/>
            <person name="Grabovich M."/>
            <person name="Anton B.P."/>
            <person name="Dubinina G."/>
            <person name="Orlova M."/>
            <person name="Belousova E."/>
            <person name="Roberts R.J."/>
        </authorList>
    </citation>
    <scope>NUCLEOTIDE SEQUENCE [LARGE SCALE GENOMIC DNA]</scope>
    <source>
        <strain evidence="18">D-401</strain>
    </source>
</reference>
<feature type="coiled-coil region" evidence="12">
    <location>
        <begin position="523"/>
        <end position="557"/>
    </location>
</feature>
<dbReference type="RefSeq" id="WP_062148085.1">
    <property type="nucleotide sequence ID" value="NZ_CP012373.2"/>
</dbReference>
<dbReference type="InterPro" id="IPR036097">
    <property type="entry name" value="HisK_dim/P_sf"/>
</dbReference>
<evidence type="ECO:0000256" key="10">
    <source>
        <dbReference type="ARBA" id="ARBA00023136"/>
    </source>
</evidence>
<evidence type="ECO:0000256" key="1">
    <source>
        <dbReference type="ARBA" id="ARBA00000085"/>
    </source>
</evidence>
<evidence type="ECO:0000256" key="8">
    <source>
        <dbReference type="ARBA" id="ARBA00022840"/>
    </source>
</evidence>
<dbReference type="PANTHER" id="PTHR43047">
    <property type="entry name" value="TWO-COMPONENT HISTIDINE PROTEIN KINASE"/>
    <property type="match status" value="1"/>
</dbReference>
<comment type="catalytic activity">
    <reaction evidence="1">
        <text>ATP + protein L-histidine = ADP + protein N-phospho-L-histidine.</text>
        <dbReference type="EC" id="2.7.13.3"/>
    </reaction>
</comment>
<dbReference type="CDD" id="cd00130">
    <property type="entry name" value="PAS"/>
    <property type="match status" value="3"/>
</dbReference>
<feature type="domain" description="Histidine kinase" evidence="13">
    <location>
        <begin position="564"/>
        <end position="793"/>
    </location>
</feature>
<dbReference type="InterPro" id="IPR000014">
    <property type="entry name" value="PAS"/>
</dbReference>
<dbReference type="PROSITE" id="PS50113">
    <property type="entry name" value="PAC"/>
    <property type="match status" value="3"/>
</dbReference>
<evidence type="ECO:0000259" key="16">
    <source>
        <dbReference type="PROSITE" id="PS50113"/>
    </source>
</evidence>
<dbReference type="SMART" id="SM00388">
    <property type="entry name" value="HisKA"/>
    <property type="match status" value="1"/>
</dbReference>
<evidence type="ECO:0000256" key="3">
    <source>
        <dbReference type="ARBA" id="ARBA00012438"/>
    </source>
</evidence>
<dbReference type="Pfam" id="PF00512">
    <property type="entry name" value="HisKA"/>
    <property type="match status" value="1"/>
</dbReference>
<dbReference type="GO" id="GO:0005886">
    <property type="term" value="C:plasma membrane"/>
    <property type="evidence" value="ECO:0007669"/>
    <property type="project" value="TreeGrafter"/>
</dbReference>
<keyword evidence="18" id="KW-1185">Reference proteome</keyword>
<dbReference type="PROSITE" id="PS50112">
    <property type="entry name" value="PAS"/>
    <property type="match status" value="3"/>
</dbReference>
<feature type="domain" description="PAC" evidence="16">
    <location>
        <begin position="482"/>
        <end position="532"/>
    </location>
</feature>
<keyword evidence="7" id="KW-0418">Kinase</keyword>
<dbReference type="Proteomes" id="UP000234271">
    <property type="component" value="Chromosome"/>
</dbReference>
<dbReference type="Pfam" id="PF13426">
    <property type="entry name" value="PAS_9"/>
    <property type="match status" value="2"/>
</dbReference>
<feature type="domain" description="PAC" evidence="16">
    <location>
        <begin position="223"/>
        <end position="275"/>
    </location>
</feature>
<dbReference type="SUPFAM" id="SSF55785">
    <property type="entry name" value="PYP-like sensor domain (PAS domain)"/>
    <property type="match status" value="4"/>
</dbReference>
<name>A0A2N9YBZ4_9GAMM</name>
<dbReference type="InterPro" id="IPR013655">
    <property type="entry name" value="PAS_fold_3"/>
</dbReference>
<evidence type="ECO:0000256" key="12">
    <source>
        <dbReference type="SAM" id="Coils"/>
    </source>
</evidence>
<evidence type="ECO:0000313" key="17">
    <source>
        <dbReference type="EMBL" id="AUI68007.1"/>
    </source>
</evidence>
<dbReference type="PRINTS" id="PR00344">
    <property type="entry name" value="BCTRLSENSOR"/>
</dbReference>
<dbReference type="PROSITE" id="PS50110">
    <property type="entry name" value="RESPONSE_REGULATORY"/>
    <property type="match status" value="1"/>
</dbReference>
<dbReference type="InterPro" id="IPR003594">
    <property type="entry name" value="HATPase_dom"/>
</dbReference>
<feature type="domain" description="PAS" evidence="15">
    <location>
        <begin position="11"/>
        <end position="74"/>
    </location>
</feature>
<dbReference type="SUPFAM" id="SSF52172">
    <property type="entry name" value="CheY-like"/>
    <property type="match status" value="1"/>
</dbReference>
<dbReference type="NCBIfam" id="TIGR00229">
    <property type="entry name" value="sensory_box"/>
    <property type="match status" value="2"/>
</dbReference>
<evidence type="ECO:0000256" key="11">
    <source>
        <dbReference type="PROSITE-ProRule" id="PRU00169"/>
    </source>
</evidence>
<evidence type="ECO:0000256" key="6">
    <source>
        <dbReference type="ARBA" id="ARBA00022741"/>
    </source>
</evidence>
<keyword evidence="8" id="KW-0067">ATP-binding</keyword>
<keyword evidence="5" id="KW-0808">Transferase</keyword>
<accession>A0A2N9YBZ4</accession>
<dbReference type="EC" id="2.7.13.3" evidence="3"/>
<keyword evidence="4 11" id="KW-0597">Phosphoprotein</keyword>
<feature type="domain" description="PAS" evidence="15">
    <location>
        <begin position="276"/>
        <end position="347"/>
    </location>
</feature>
<dbReference type="CDD" id="cd17546">
    <property type="entry name" value="REC_hyHK_CKI1_RcsC-like"/>
    <property type="match status" value="1"/>
</dbReference>
<evidence type="ECO:0000256" key="2">
    <source>
        <dbReference type="ARBA" id="ARBA00004370"/>
    </source>
</evidence>
<dbReference type="InterPro" id="IPR001789">
    <property type="entry name" value="Sig_transdc_resp-reg_receiver"/>
</dbReference>
<dbReference type="InterPro" id="IPR011006">
    <property type="entry name" value="CheY-like_superfamily"/>
</dbReference>
<keyword evidence="9" id="KW-0902">Two-component regulatory system</keyword>
<keyword evidence="12" id="KW-0175">Coiled coil</keyword>
<evidence type="ECO:0000256" key="4">
    <source>
        <dbReference type="ARBA" id="ARBA00022553"/>
    </source>
</evidence>
<evidence type="ECO:0000259" key="13">
    <source>
        <dbReference type="PROSITE" id="PS50109"/>
    </source>
</evidence>
<organism evidence="17 18">
    <name type="scientific">Beggiatoa leptomitoformis</name>
    <dbReference type="NCBI Taxonomy" id="288004"/>
    <lineage>
        <taxon>Bacteria</taxon>
        <taxon>Pseudomonadati</taxon>
        <taxon>Pseudomonadota</taxon>
        <taxon>Gammaproteobacteria</taxon>
        <taxon>Thiotrichales</taxon>
        <taxon>Thiotrichaceae</taxon>
        <taxon>Beggiatoa</taxon>
    </lineage>
</organism>
<keyword evidence="10" id="KW-0472">Membrane</keyword>
<dbReference type="EMBL" id="CP018889">
    <property type="protein sequence ID" value="AUI68007.1"/>
    <property type="molecule type" value="Genomic_DNA"/>
</dbReference>
<comment type="subcellular location">
    <subcellularLocation>
        <location evidence="2">Membrane</location>
    </subcellularLocation>
</comment>
<dbReference type="InterPro" id="IPR003661">
    <property type="entry name" value="HisK_dim/P_dom"/>
</dbReference>
<dbReference type="InterPro" id="IPR004358">
    <property type="entry name" value="Sig_transdc_His_kin-like_C"/>
</dbReference>
<dbReference type="SUPFAM" id="SSF47384">
    <property type="entry name" value="Homodimeric domain of signal transducing histidine kinase"/>
    <property type="match status" value="1"/>
</dbReference>
<dbReference type="OrthoDB" id="9792854at2"/>
<dbReference type="InterPro" id="IPR005467">
    <property type="entry name" value="His_kinase_dom"/>
</dbReference>
<sequence length="1026" mass="117348">MSNSSCLEISLLNSITDGVFLLEANGIILFTNLIGAQWFNKIPEEMIGRCIWHFLPTNVAKYRQTVMRTVIQTQQPKTLIDKTAAYWYEGRYFPVMNSTQTRVDYIAVYYRDITNFKTKAIEHETYCPIAENPHFASVADWQTKQHFGHILQYNPAVIYTFNAVGNPLNTFITYFVSQNVINLTGHAAIIFLSEPNFWFNNIHPEDKSIILEKLQTVKENCSFEYEYRFLHANGVYIWIQDVMYLIYNKADNTVQLSGSWLNITKRKLTEQAFNESEARFKGIFDNTAVGIAVLDNHTGRFLMVNDKLASLLGYTIEELSFFTLFNLCHPEDQQASQNKLQALSQKQIPQFYSEKRYVKQNGVIFWGATWVSPLINKTGDIFAVVCIIFDLTDRKETELALKDSEEMFRQASASSQDAIIIVNGDNHIIYWNQSAEKIFAYKAEEVLGKGLHEKILPKRSWTDHQTKFPQFKQTGTDNFLGRISEVTAVRKNGEAFPVEISVVPLKLKGQWHAVGTVRDITRRKQAEIRLKTALNDLQHSINEAEQARLTAESANQAKSTFLANMSHELRTPLNGILGYAQILLRDANLNEQQTEQTNVILRSGQHLLNLINDILDLSKIESGKFELNPHELNLPNFLHDIISIFKLRAEQKGLAFTYRKIPPPSTLINEKNQGFPNIIVADEKRLRQILLNLLSNAVKYTERGNVSLNVIFHNETMRFEVEDTGMGISEDMLCKIFIPFQQINQHVLQHNVEGTGLGLSITQKLVELMGSTLYVQSIVGKGSIFWFELKLTVVQYTEKLQNNSQTTEKRRPASFKGKKYKFLVVDDIDINRYVLLHLLSNLDVEIEEAENGQIAVDKNNIFQADVIIMDLKMPVMDGLTATYLIRQQKTLKQPFIIALSASAFKEDEQQSLTVGCNAFLAKPVDAEKFFSILEKNSFIEWKNEDDSRYLTNSNTFIQFLAKLPKSKLCLFYKLAKAGNVNGIILLANTTKQENVEYTAFMEELIGLAKNFKLKQLKNIFKDILGE</sequence>
<dbReference type="PROSITE" id="PS50109">
    <property type="entry name" value="HIS_KIN"/>
    <property type="match status" value="1"/>
</dbReference>
<evidence type="ECO:0000256" key="5">
    <source>
        <dbReference type="ARBA" id="ARBA00022679"/>
    </source>
</evidence>
<dbReference type="InterPro" id="IPR000700">
    <property type="entry name" value="PAS-assoc_C"/>
</dbReference>
<dbReference type="SUPFAM" id="SSF55874">
    <property type="entry name" value="ATPase domain of HSP90 chaperone/DNA topoisomerase II/histidine kinase"/>
    <property type="match status" value="1"/>
</dbReference>
<dbReference type="Gene3D" id="3.40.50.2300">
    <property type="match status" value="1"/>
</dbReference>
<dbReference type="SMART" id="SM00387">
    <property type="entry name" value="HATPase_c"/>
    <property type="match status" value="1"/>
</dbReference>
<evidence type="ECO:0000259" key="14">
    <source>
        <dbReference type="PROSITE" id="PS50110"/>
    </source>
</evidence>